<reference evidence="2" key="1">
    <citation type="journal article" date="2022" name="Mol. Ecol. Resour.">
        <title>The genomes of chicory, endive, great burdock and yacon provide insights into Asteraceae palaeo-polyploidization history and plant inulin production.</title>
        <authorList>
            <person name="Fan W."/>
            <person name="Wang S."/>
            <person name="Wang H."/>
            <person name="Wang A."/>
            <person name="Jiang F."/>
            <person name="Liu H."/>
            <person name="Zhao H."/>
            <person name="Xu D."/>
            <person name="Zhang Y."/>
        </authorList>
    </citation>
    <scope>NUCLEOTIDE SEQUENCE [LARGE SCALE GENOMIC DNA]</scope>
    <source>
        <strain evidence="2">cv. Niubang</strain>
    </source>
</reference>
<organism evidence="1 2">
    <name type="scientific">Arctium lappa</name>
    <name type="common">Greater burdock</name>
    <name type="synonym">Lappa major</name>
    <dbReference type="NCBI Taxonomy" id="4217"/>
    <lineage>
        <taxon>Eukaryota</taxon>
        <taxon>Viridiplantae</taxon>
        <taxon>Streptophyta</taxon>
        <taxon>Embryophyta</taxon>
        <taxon>Tracheophyta</taxon>
        <taxon>Spermatophyta</taxon>
        <taxon>Magnoliopsida</taxon>
        <taxon>eudicotyledons</taxon>
        <taxon>Gunneridae</taxon>
        <taxon>Pentapetalae</taxon>
        <taxon>asterids</taxon>
        <taxon>campanulids</taxon>
        <taxon>Asterales</taxon>
        <taxon>Asteraceae</taxon>
        <taxon>Carduoideae</taxon>
        <taxon>Cardueae</taxon>
        <taxon>Arctiinae</taxon>
        <taxon>Arctium</taxon>
    </lineage>
</organism>
<protein>
    <submittedName>
        <fullName evidence="1">Uncharacterized protein</fullName>
    </submittedName>
</protein>
<accession>A0ACB9C459</accession>
<comment type="caution">
    <text evidence="1">The sequence shown here is derived from an EMBL/GenBank/DDBJ whole genome shotgun (WGS) entry which is preliminary data.</text>
</comment>
<evidence type="ECO:0000313" key="2">
    <source>
        <dbReference type="Proteomes" id="UP001055879"/>
    </source>
</evidence>
<keyword evidence="2" id="KW-1185">Reference proteome</keyword>
<name>A0ACB9C459_ARCLA</name>
<proteinExistence type="predicted"/>
<dbReference type="EMBL" id="CM042051">
    <property type="protein sequence ID" value="KAI3729010.1"/>
    <property type="molecule type" value="Genomic_DNA"/>
</dbReference>
<gene>
    <name evidence="1" type="ORF">L6452_17656</name>
</gene>
<evidence type="ECO:0000313" key="1">
    <source>
        <dbReference type="EMBL" id="KAI3729010.1"/>
    </source>
</evidence>
<sequence length="78" mass="8517">MGSSVSFKLPRSHIPRFSHTIHITPLNNSHGMISGPPDLLGTSNMIVKVVEFENTVIGDIGIFTKPEDPTVSHYSTDL</sequence>
<reference evidence="1 2" key="2">
    <citation type="journal article" date="2022" name="Mol. Ecol. Resour.">
        <title>The genomes of chicory, endive, great burdock and yacon provide insights into Asteraceae paleo-polyploidization history and plant inulin production.</title>
        <authorList>
            <person name="Fan W."/>
            <person name="Wang S."/>
            <person name="Wang H."/>
            <person name="Wang A."/>
            <person name="Jiang F."/>
            <person name="Liu H."/>
            <person name="Zhao H."/>
            <person name="Xu D."/>
            <person name="Zhang Y."/>
        </authorList>
    </citation>
    <scope>NUCLEOTIDE SEQUENCE [LARGE SCALE GENOMIC DNA]</scope>
    <source>
        <strain evidence="2">cv. Niubang</strain>
    </source>
</reference>
<dbReference type="Proteomes" id="UP001055879">
    <property type="component" value="Linkage Group LG05"/>
</dbReference>